<protein>
    <submittedName>
        <fullName evidence="2">Uncharacterized protein</fullName>
    </submittedName>
</protein>
<feature type="compositionally biased region" description="Pro residues" evidence="1">
    <location>
        <begin position="90"/>
        <end position="103"/>
    </location>
</feature>
<gene>
    <name evidence="2" type="ORF">PSIN1315_LOCUS14448</name>
</gene>
<evidence type="ECO:0000313" key="2">
    <source>
        <dbReference type="EMBL" id="CAE0153977.1"/>
    </source>
</evidence>
<evidence type="ECO:0000256" key="1">
    <source>
        <dbReference type="SAM" id="MobiDB-lite"/>
    </source>
</evidence>
<feature type="compositionally biased region" description="Pro residues" evidence="1">
    <location>
        <begin position="216"/>
        <end position="226"/>
    </location>
</feature>
<proteinExistence type="predicted"/>
<dbReference type="AlphaFoldDB" id="A0A7S3FK94"/>
<name>A0A7S3FK94_9VIRI</name>
<feature type="region of interest" description="Disordered" evidence="1">
    <location>
        <begin position="185"/>
        <end position="231"/>
    </location>
</feature>
<sequence>MDRVRERARRLFGRNRGEYASLEQSMVSQENALFDDNDAFSGLEHQAPSDQHYAPPPVVPSFRESAPLRGQGAAPQSFAQQQAAVAAASPAPPPRAAPAPSPRPRAAVAANAAEQAEAARELVGLIAAVGAEGDSELLADIKQQARVVFNKLVEAAEESLEIGCEGAVFDALNAHDALEAALEGRPPPELWAPTSTAAASPAPAAAPSPARAPAASPTPAPAPAPAPVSASADPFTALEGLTVPAPSATIAVPRPTARSPLPPVQAPASAARSPTNPFLPAGAGVTPSPPPPQTGQAPSSGDLIQF</sequence>
<feature type="compositionally biased region" description="Low complexity" evidence="1">
    <location>
        <begin position="192"/>
        <end position="215"/>
    </location>
</feature>
<feature type="compositionally biased region" description="Low complexity" evidence="1">
    <location>
        <begin position="73"/>
        <end position="89"/>
    </location>
</feature>
<dbReference type="EMBL" id="HBHY01022537">
    <property type="protein sequence ID" value="CAE0153977.1"/>
    <property type="molecule type" value="Transcribed_RNA"/>
</dbReference>
<feature type="region of interest" description="Disordered" evidence="1">
    <location>
        <begin position="249"/>
        <end position="306"/>
    </location>
</feature>
<reference evidence="2" key="1">
    <citation type="submission" date="2021-01" db="EMBL/GenBank/DDBJ databases">
        <authorList>
            <person name="Corre E."/>
            <person name="Pelletier E."/>
            <person name="Niang G."/>
            <person name="Scheremetjew M."/>
            <person name="Finn R."/>
            <person name="Kale V."/>
            <person name="Holt S."/>
            <person name="Cochrane G."/>
            <person name="Meng A."/>
            <person name="Brown T."/>
            <person name="Cohen L."/>
        </authorList>
    </citation>
    <scope>NUCLEOTIDE SEQUENCE</scope>
    <source>
        <strain evidence="2">RCC927</strain>
    </source>
</reference>
<accession>A0A7S3FK94</accession>
<feature type="compositionally biased region" description="Low complexity" evidence="1">
    <location>
        <begin position="294"/>
        <end position="306"/>
    </location>
</feature>
<organism evidence="2">
    <name type="scientific">Prasinoderma singulare</name>
    <dbReference type="NCBI Taxonomy" id="676789"/>
    <lineage>
        <taxon>Eukaryota</taxon>
        <taxon>Viridiplantae</taxon>
        <taxon>Prasinodermophyta</taxon>
        <taxon>Prasinodermophyceae</taxon>
        <taxon>Prasinodermales</taxon>
        <taxon>Prasinodermaceae</taxon>
        <taxon>Prasinoderma</taxon>
    </lineage>
</organism>
<feature type="region of interest" description="Disordered" evidence="1">
    <location>
        <begin position="37"/>
        <end position="111"/>
    </location>
</feature>